<keyword evidence="2" id="KW-0963">Cytoplasm</keyword>
<dbReference type="InterPro" id="IPR035990">
    <property type="entry name" value="TIM_sf"/>
</dbReference>
<evidence type="ECO:0000256" key="1">
    <source>
        <dbReference type="ARBA" id="ARBA00023235"/>
    </source>
</evidence>
<dbReference type="Proteomes" id="UP001172731">
    <property type="component" value="Unassembled WGS sequence"/>
</dbReference>
<dbReference type="EC" id="5.3.1.1" evidence="2"/>
<evidence type="ECO:0000313" key="3">
    <source>
        <dbReference type="EMBL" id="MDN4463155.1"/>
    </source>
</evidence>
<gene>
    <name evidence="3" type="ORF">KZC48_01880</name>
</gene>
<dbReference type="InterPro" id="IPR000652">
    <property type="entry name" value="Triosephosphate_isomerase"/>
</dbReference>
<comment type="catalytic activity">
    <reaction evidence="2">
        <text>D-glyceraldehyde 3-phosphate = dihydroxyacetone phosphate</text>
        <dbReference type="Rhea" id="RHEA:18585"/>
        <dbReference type="ChEBI" id="CHEBI:57642"/>
        <dbReference type="ChEBI" id="CHEBI:59776"/>
        <dbReference type="EC" id="5.3.1.1"/>
    </reaction>
</comment>
<keyword evidence="4" id="KW-1185">Reference proteome</keyword>
<keyword evidence="2" id="KW-0312">Gluconeogenesis</keyword>
<name>A0ABT8FPM4_9MICO</name>
<dbReference type="CDD" id="cd00311">
    <property type="entry name" value="TIM"/>
    <property type="match status" value="1"/>
</dbReference>
<keyword evidence="1 2" id="KW-0413">Isomerase</keyword>
<dbReference type="Pfam" id="PF00121">
    <property type="entry name" value="TIM"/>
    <property type="match status" value="1"/>
</dbReference>
<evidence type="ECO:0000256" key="2">
    <source>
        <dbReference type="RuleBase" id="RU363013"/>
    </source>
</evidence>
<dbReference type="Gene3D" id="3.20.20.70">
    <property type="entry name" value="Aldolase class I"/>
    <property type="match status" value="1"/>
</dbReference>
<dbReference type="SUPFAM" id="SSF51351">
    <property type="entry name" value="Triosephosphate isomerase (TIM)"/>
    <property type="match status" value="1"/>
</dbReference>
<reference evidence="3" key="1">
    <citation type="submission" date="2021-06" db="EMBL/GenBank/DDBJ databases">
        <title>Genome-based taxonomic framework of Microbacterium strains isolated from marine environment, the description of four new species and reclassification of four preexisting species.</title>
        <authorList>
            <person name="Lee S.D."/>
            <person name="Kim S.-M."/>
            <person name="Byeon Y.-S."/>
            <person name="Yang H.L."/>
            <person name="Kim I.S."/>
        </authorList>
    </citation>
    <scope>NUCLEOTIDE SEQUENCE</scope>
    <source>
        <strain evidence="3">KACC 20510</strain>
    </source>
</reference>
<proteinExistence type="inferred from homology"/>
<evidence type="ECO:0000313" key="4">
    <source>
        <dbReference type="Proteomes" id="UP001172731"/>
    </source>
</evidence>
<comment type="subunit">
    <text evidence="2">Homodimer.</text>
</comment>
<protein>
    <recommendedName>
        <fullName evidence="2">Triosephosphate isomerase</fullName>
        <ecNumber evidence="2">5.3.1.1</ecNumber>
    </recommendedName>
</protein>
<comment type="caution">
    <text evidence="3">The sequence shown here is derived from an EMBL/GenBank/DDBJ whole genome shotgun (WGS) entry which is preliminary data.</text>
</comment>
<organism evidence="3 4">
    <name type="scientific">Microbacterium aurantiacum</name>
    <dbReference type="NCBI Taxonomy" id="162393"/>
    <lineage>
        <taxon>Bacteria</taxon>
        <taxon>Bacillati</taxon>
        <taxon>Actinomycetota</taxon>
        <taxon>Actinomycetes</taxon>
        <taxon>Micrococcales</taxon>
        <taxon>Microbacteriaceae</taxon>
        <taxon>Microbacterium</taxon>
    </lineage>
</organism>
<dbReference type="RefSeq" id="WP_301132156.1">
    <property type="nucleotide sequence ID" value="NZ_BAAAUQ010000002.1"/>
</dbReference>
<comment type="similarity">
    <text evidence="2">Belongs to the triosephosphate isomerase family.</text>
</comment>
<dbReference type="PANTHER" id="PTHR21139">
    <property type="entry name" value="TRIOSEPHOSPHATE ISOMERASE"/>
    <property type="match status" value="1"/>
</dbReference>
<comment type="pathway">
    <text evidence="2">Carbohydrate degradation; glycolysis; D-glyceraldehyde 3-phosphate from glycerone phosphate: step 1/1.</text>
</comment>
<dbReference type="PANTHER" id="PTHR21139:SF2">
    <property type="entry name" value="TRIOSEPHOSPHATE ISOMERASE"/>
    <property type="match status" value="1"/>
</dbReference>
<dbReference type="InterPro" id="IPR013785">
    <property type="entry name" value="Aldolase_TIM"/>
</dbReference>
<keyword evidence="2" id="KW-0324">Glycolysis</keyword>
<dbReference type="PROSITE" id="PS51440">
    <property type="entry name" value="TIM_2"/>
    <property type="match status" value="1"/>
</dbReference>
<comment type="pathway">
    <text evidence="2">Carbohydrate biosynthesis; gluconeogenesis.</text>
</comment>
<comment type="subcellular location">
    <subcellularLocation>
        <location evidence="2">Cytoplasm</location>
    </subcellularLocation>
</comment>
<dbReference type="EMBL" id="JAHWXI010000001">
    <property type="protein sequence ID" value="MDN4463155.1"/>
    <property type="molecule type" value="Genomic_DNA"/>
</dbReference>
<accession>A0ABT8FPM4</accession>
<dbReference type="GO" id="GO:0016853">
    <property type="term" value="F:isomerase activity"/>
    <property type="evidence" value="ECO:0007669"/>
    <property type="project" value="UniProtKB-KW"/>
</dbReference>
<sequence length="266" mass="26961">MSASVTVGVSLKTYFGHARARAWFAEIAPRLRAHPAVADGRVRVFVIPTYLQIADAVAAFAGSPVRVGAQDVSAYPAGAFTGEVTASELAEVSVTVVEIGHAERRRLFDETDHVTAAKATAAVEHGLTPVLCIGEAEHLGASAAALANVEQLAVNLEGVPTGPVIVAYEPVWAIGAAEPAPDAHIVAVCRALRAALDADPARAGSTVIYGGAAGPGLLARLDGVESGAVDGLFLGRFAHDPDALLSVVDEAAALATVSPLTPGGAP</sequence>